<dbReference type="EMBL" id="BQXS01010988">
    <property type="protein sequence ID" value="GKT35429.1"/>
    <property type="molecule type" value="Genomic_DNA"/>
</dbReference>
<dbReference type="InterPro" id="IPR032675">
    <property type="entry name" value="LRR_dom_sf"/>
</dbReference>
<dbReference type="Gene3D" id="3.80.10.10">
    <property type="entry name" value="Ribonuclease Inhibitor"/>
    <property type="match status" value="1"/>
</dbReference>
<dbReference type="PROSITE" id="PS51450">
    <property type="entry name" value="LRR"/>
    <property type="match status" value="1"/>
</dbReference>
<dbReference type="Proteomes" id="UP001057375">
    <property type="component" value="Unassembled WGS sequence"/>
</dbReference>
<reference evidence="1" key="1">
    <citation type="submission" date="2022-03" db="EMBL/GenBank/DDBJ databases">
        <title>Draft genome sequence of Aduncisulcus paluster, a free-living microaerophilic Fornicata.</title>
        <authorList>
            <person name="Yuyama I."/>
            <person name="Kume K."/>
            <person name="Tamura T."/>
            <person name="Inagaki Y."/>
            <person name="Hashimoto T."/>
        </authorList>
    </citation>
    <scope>NUCLEOTIDE SEQUENCE</scope>
    <source>
        <strain evidence="1">NY0171</strain>
    </source>
</reference>
<gene>
    <name evidence="1" type="ORF">ADUPG1_008591</name>
</gene>
<keyword evidence="2" id="KW-1185">Reference proteome</keyword>
<sequence length="243" mass="27010">MSLTADVAKRIAGSYDLLGVRHLKLIGKGLKDCSILKECHNIVSLDLSSNKITDCSFLSHSHHSSLSTFTINNCKELKSISALEKLPKLMRLSITNCPSTISFEDLVSVISSLPVLVSLDISDSIHFLETPNYRDILISACPQLRTLCGDRVRTMSGHSIEKLPDVSEMDGYEGKEGSEAKPILTADEIDEMVAKSKKWPSVPVTRARSDRGYLADVFIGRDNLIEKKLNKLEKVKRESDYEK</sequence>
<name>A0ABQ5KVH0_9EUKA</name>
<comment type="caution">
    <text evidence="1">The sequence shown here is derived from an EMBL/GenBank/DDBJ whole genome shotgun (WGS) entry which is preliminary data.</text>
</comment>
<evidence type="ECO:0000313" key="1">
    <source>
        <dbReference type="EMBL" id="GKT35429.1"/>
    </source>
</evidence>
<organism evidence="1 2">
    <name type="scientific">Aduncisulcus paluster</name>
    <dbReference type="NCBI Taxonomy" id="2918883"/>
    <lineage>
        <taxon>Eukaryota</taxon>
        <taxon>Metamonada</taxon>
        <taxon>Carpediemonas-like organisms</taxon>
        <taxon>Aduncisulcus</taxon>
    </lineage>
</organism>
<dbReference type="SUPFAM" id="SSF52047">
    <property type="entry name" value="RNI-like"/>
    <property type="match status" value="1"/>
</dbReference>
<evidence type="ECO:0000313" key="2">
    <source>
        <dbReference type="Proteomes" id="UP001057375"/>
    </source>
</evidence>
<dbReference type="InterPro" id="IPR001611">
    <property type="entry name" value="Leu-rich_rpt"/>
</dbReference>
<accession>A0ABQ5KVH0</accession>
<protein>
    <submittedName>
        <fullName evidence="1">Uncharacterized protein</fullName>
    </submittedName>
</protein>
<proteinExistence type="predicted"/>